<dbReference type="RefSeq" id="XP_025598468.1">
    <property type="nucleotide sequence ID" value="XM_025745237.1"/>
</dbReference>
<dbReference type="OrthoDB" id="272703at2759"/>
<dbReference type="InterPro" id="IPR026896">
    <property type="entry name" value="CSTF_C"/>
</dbReference>
<dbReference type="SUPFAM" id="SSF54928">
    <property type="entry name" value="RNA-binding domain, RBD"/>
    <property type="match status" value="1"/>
</dbReference>
<dbReference type="Gene3D" id="1.25.40.630">
    <property type="match status" value="1"/>
</dbReference>
<dbReference type="AlphaFoldDB" id="A0A316Z999"/>
<feature type="region of interest" description="Disordered" evidence="4">
    <location>
        <begin position="102"/>
        <end position="175"/>
    </location>
</feature>
<dbReference type="PANTHER" id="PTHR45735:SF2">
    <property type="entry name" value="CLEAVAGE STIMULATION FACTOR SUBUNIT 2"/>
    <property type="match status" value="1"/>
</dbReference>
<dbReference type="InterPro" id="IPR025742">
    <property type="entry name" value="CSTF2_hinge"/>
</dbReference>
<dbReference type="PROSITE" id="PS50102">
    <property type="entry name" value="RRM"/>
    <property type="match status" value="1"/>
</dbReference>
<evidence type="ECO:0000256" key="3">
    <source>
        <dbReference type="PROSITE-ProRule" id="PRU00176"/>
    </source>
</evidence>
<dbReference type="Pfam" id="PF00076">
    <property type="entry name" value="RRM_1"/>
    <property type="match status" value="1"/>
</dbReference>
<proteinExistence type="predicted"/>
<dbReference type="CDD" id="cd12398">
    <property type="entry name" value="RRM_CSTF2_RNA15_like"/>
    <property type="match status" value="1"/>
</dbReference>
<evidence type="ECO:0000256" key="1">
    <source>
        <dbReference type="ARBA" id="ARBA00004123"/>
    </source>
</evidence>
<dbReference type="InterPro" id="IPR000504">
    <property type="entry name" value="RRM_dom"/>
</dbReference>
<dbReference type="Pfam" id="PF14304">
    <property type="entry name" value="CSTF_C"/>
    <property type="match status" value="1"/>
</dbReference>
<dbReference type="Pfam" id="PF14327">
    <property type="entry name" value="CSTF2_hinge"/>
    <property type="match status" value="1"/>
</dbReference>
<feature type="compositionally biased region" description="Pro residues" evidence="4">
    <location>
        <begin position="290"/>
        <end position="301"/>
    </location>
</feature>
<dbReference type="EMBL" id="KZ819292">
    <property type="protein sequence ID" value="PWN98189.1"/>
    <property type="molecule type" value="Genomic_DNA"/>
</dbReference>
<gene>
    <name evidence="6" type="ORF">FA09DRAFT_360472</name>
</gene>
<keyword evidence="2" id="KW-0539">Nucleus</keyword>
<feature type="compositionally biased region" description="Gly residues" evidence="4">
    <location>
        <begin position="270"/>
        <end position="279"/>
    </location>
</feature>
<evidence type="ECO:0000256" key="4">
    <source>
        <dbReference type="SAM" id="MobiDB-lite"/>
    </source>
</evidence>
<evidence type="ECO:0000313" key="6">
    <source>
        <dbReference type="EMBL" id="PWN98189.1"/>
    </source>
</evidence>
<keyword evidence="7" id="KW-1185">Reference proteome</keyword>
<name>A0A316Z999_9BASI</name>
<sequence>MSGVATRGSRVVFVGNIPYDMSEEQLIAVFAEVGKVVGFRLVFDRNTGKAKGYGFCEFEDAETAASAVRNLNDVDVGGRCLRIDRAEEDPLFEGRTTQMGQMDEALPPRGARGPRAFGPGARGGFGGAPPGATDGGWGNRGGPGGPGAPLAQLPPNLPPGQNLPPGADPTDAISQTLASLPPGKLLDVMAQMKALVTNSPDQARALLTGNPQVAYALFQAMLMMNVVDPAILQRIIGAQAGAGSAPAPPPQQQPPMPMPPQQAPQYSGGPPQGYGGPPQGYGAPMHGQAPGPPPPPPPAAAPAPALGQANLPEDQRALLMQVLQLTPEQINALPESQRQGVLALKAQMGQ</sequence>
<dbReference type="GO" id="GO:0003729">
    <property type="term" value="F:mRNA binding"/>
    <property type="evidence" value="ECO:0007669"/>
    <property type="project" value="TreeGrafter"/>
</dbReference>
<accession>A0A316Z999</accession>
<comment type="subcellular location">
    <subcellularLocation>
        <location evidence="1">Nucleus</location>
    </subcellularLocation>
</comment>
<dbReference type="GO" id="GO:0005847">
    <property type="term" value="C:mRNA cleavage and polyadenylation specificity factor complex"/>
    <property type="evidence" value="ECO:0007669"/>
    <property type="project" value="TreeGrafter"/>
</dbReference>
<feature type="compositionally biased region" description="Pro residues" evidence="4">
    <location>
        <begin position="246"/>
        <end position="262"/>
    </location>
</feature>
<dbReference type="PANTHER" id="PTHR45735">
    <property type="entry name" value="CLEAVAGE STIMULATION FACTOR SUBUNIT 2"/>
    <property type="match status" value="1"/>
</dbReference>
<dbReference type="STRING" id="58919.A0A316Z999"/>
<dbReference type="Gene3D" id="3.30.70.330">
    <property type="match status" value="1"/>
</dbReference>
<feature type="domain" description="RRM" evidence="5">
    <location>
        <begin position="10"/>
        <end position="88"/>
    </location>
</feature>
<feature type="compositionally biased region" description="Gly residues" evidence="4">
    <location>
        <begin position="120"/>
        <end position="147"/>
    </location>
</feature>
<dbReference type="GO" id="GO:0031124">
    <property type="term" value="P:mRNA 3'-end processing"/>
    <property type="evidence" value="ECO:0007669"/>
    <property type="project" value="InterPro"/>
</dbReference>
<feature type="region of interest" description="Disordered" evidence="4">
    <location>
        <begin position="241"/>
        <end position="313"/>
    </location>
</feature>
<dbReference type="GeneID" id="37272781"/>
<dbReference type="InterPro" id="IPR038192">
    <property type="entry name" value="CSTF_C_sf"/>
</dbReference>
<feature type="compositionally biased region" description="Low complexity" evidence="4">
    <location>
        <begin position="107"/>
        <end position="119"/>
    </location>
</feature>
<evidence type="ECO:0000259" key="5">
    <source>
        <dbReference type="PROSITE" id="PS50102"/>
    </source>
</evidence>
<reference evidence="6 7" key="1">
    <citation type="journal article" date="2018" name="Mol. Biol. Evol.">
        <title>Broad Genomic Sampling Reveals a Smut Pathogenic Ancestry of the Fungal Clade Ustilaginomycotina.</title>
        <authorList>
            <person name="Kijpornyongpan T."/>
            <person name="Mondo S.J."/>
            <person name="Barry K."/>
            <person name="Sandor L."/>
            <person name="Lee J."/>
            <person name="Lipzen A."/>
            <person name="Pangilinan J."/>
            <person name="LaButti K."/>
            <person name="Hainaut M."/>
            <person name="Henrissat B."/>
            <person name="Grigoriev I.V."/>
            <person name="Spatafora J.W."/>
            <person name="Aime M.C."/>
        </authorList>
    </citation>
    <scope>NUCLEOTIDE SEQUENCE [LARGE SCALE GENOMIC DNA]</scope>
    <source>
        <strain evidence="6 7">MCA 4186</strain>
    </source>
</reference>
<evidence type="ECO:0000313" key="7">
    <source>
        <dbReference type="Proteomes" id="UP000245946"/>
    </source>
</evidence>
<evidence type="ECO:0000256" key="2">
    <source>
        <dbReference type="ARBA" id="ARBA00023242"/>
    </source>
</evidence>
<protein>
    <recommendedName>
        <fullName evidence="5">RRM domain-containing protein</fullName>
    </recommendedName>
</protein>
<dbReference type="InterPro" id="IPR012677">
    <property type="entry name" value="Nucleotide-bd_a/b_plait_sf"/>
</dbReference>
<dbReference type="SMART" id="SM00360">
    <property type="entry name" value="RRM"/>
    <property type="match status" value="1"/>
</dbReference>
<organism evidence="6 7">
    <name type="scientific">Tilletiopsis washingtonensis</name>
    <dbReference type="NCBI Taxonomy" id="58919"/>
    <lineage>
        <taxon>Eukaryota</taxon>
        <taxon>Fungi</taxon>
        <taxon>Dikarya</taxon>
        <taxon>Basidiomycota</taxon>
        <taxon>Ustilaginomycotina</taxon>
        <taxon>Exobasidiomycetes</taxon>
        <taxon>Entylomatales</taxon>
        <taxon>Entylomatales incertae sedis</taxon>
        <taxon>Tilletiopsis</taxon>
    </lineage>
</organism>
<dbReference type="Gene3D" id="1.10.20.70">
    <property type="entry name" value="Transcription termination and cleavage factor, C-terminal domain"/>
    <property type="match status" value="1"/>
</dbReference>
<dbReference type="InterPro" id="IPR035979">
    <property type="entry name" value="RBD_domain_sf"/>
</dbReference>
<dbReference type="Proteomes" id="UP000245946">
    <property type="component" value="Unassembled WGS sequence"/>
</dbReference>
<keyword evidence="3" id="KW-0694">RNA-binding</keyword>